<gene>
    <name evidence="2" type="ORF">HU200_051965</name>
</gene>
<evidence type="ECO:0000313" key="2">
    <source>
        <dbReference type="EMBL" id="KAF8668775.1"/>
    </source>
</evidence>
<keyword evidence="3" id="KW-1185">Reference proteome</keyword>
<evidence type="ECO:0008006" key="4">
    <source>
        <dbReference type="Google" id="ProtNLM"/>
    </source>
</evidence>
<dbReference type="PROSITE" id="PS51257">
    <property type="entry name" value="PROKAR_LIPOPROTEIN"/>
    <property type="match status" value="1"/>
</dbReference>
<proteinExistence type="predicted"/>
<name>A0A835API6_9POAL</name>
<evidence type="ECO:0000256" key="1">
    <source>
        <dbReference type="SAM" id="MobiDB-lite"/>
    </source>
</evidence>
<reference evidence="2" key="1">
    <citation type="submission" date="2020-07" db="EMBL/GenBank/DDBJ databases">
        <title>Genome sequence and genetic diversity analysis of an under-domesticated orphan crop, white fonio (Digitaria exilis).</title>
        <authorList>
            <person name="Bennetzen J.L."/>
            <person name="Chen S."/>
            <person name="Ma X."/>
            <person name="Wang X."/>
            <person name="Yssel A.E.J."/>
            <person name="Chaluvadi S.R."/>
            <person name="Johnson M."/>
            <person name="Gangashetty P."/>
            <person name="Hamidou F."/>
            <person name="Sanogo M.D."/>
            <person name="Zwaenepoel A."/>
            <person name="Wallace J."/>
            <person name="Van De Peer Y."/>
            <person name="Van Deynze A."/>
        </authorList>
    </citation>
    <scope>NUCLEOTIDE SEQUENCE</scope>
    <source>
        <tissue evidence="2">Leaves</tissue>
    </source>
</reference>
<dbReference type="EMBL" id="JACEFO010002273">
    <property type="protein sequence ID" value="KAF8668775.1"/>
    <property type="molecule type" value="Genomic_DNA"/>
</dbReference>
<protein>
    <recommendedName>
        <fullName evidence="4">FBD domain-containing protein</fullName>
    </recommendedName>
</protein>
<evidence type="ECO:0000313" key="3">
    <source>
        <dbReference type="Proteomes" id="UP000636709"/>
    </source>
</evidence>
<dbReference type="Proteomes" id="UP000636709">
    <property type="component" value="Unassembled WGS sequence"/>
</dbReference>
<accession>A0A835API6</accession>
<feature type="region of interest" description="Disordered" evidence="1">
    <location>
        <begin position="1"/>
        <end position="21"/>
    </location>
</feature>
<dbReference type="AlphaFoldDB" id="A0A835API6"/>
<organism evidence="2 3">
    <name type="scientific">Digitaria exilis</name>
    <dbReference type="NCBI Taxonomy" id="1010633"/>
    <lineage>
        <taxon>Eukaryota</taxon>
        <taxon>Viridiplantae</taxon>
        <taxon>Streptophyta</taxon>
        <taxon>Embryophyta</taxon>
        <taxon>Tracheophyta</taxon>
        <taxon>Spermatophyta</taxon>
        <taxon>Magnoliopsida</taxon>
        <taxon>Liliopsida</taxon>
        <taxon>Poales</taxon>
        <taxon>Poaceae</taxon>
        <taxon>PACMAD clade</taxon>
        <taxon>Panicoideae</taxon>
        <taxon>Panicodae</taxon>
        <taxon>Paniceae</taxon>
        <taxon>Anthephorinae</taxon>
        <taxon>Digitaria</taxon>
    </lineage>
</organism>
<comment type="caution">
    <text evidence="2">The sequence shown here is derived from an EMBL/GenBank/DDBJ whole genome shotgun (WGS) entry which is preliminary data.</text>
</comment>
<sequence>MESLERLKSGNISSASSSSCVGDEADIAPLRACSFPCLESQLRKMRLEFKLKCFDCFEVRLAKFFVENALVLEEMEVHDGDQRVSDHIHRNLPIWRANSSKSKIKVDCIACVNLFRKENVELISKDETWPEFSTPDRATSYGNRWSSDLGCEGFPLLVLTPAVGPALRYHVLRTLREDLSFLFLPSPFRLARSP</sequence>
<dbReference type="OrthoDB" id="679495at2759"/>